<dbReference type="InterPro" id="IPR007111">
    <property type="entry name" value="NACHT_NTPase"/>
</dbReference>
<dbReference type="InterPro" id="IPR056125">
    <property type="entry name" value="DUF7708"/>
</dbReference>
<evidence type="ECO:0000256" key="2">
    <source>
        <dbReference type="SAM" id="MobiDB-lite"/>
    </source>
</evidence>
<dbReference type="SMART" id="SM00248">
    <property type="entry name" value="ANK"/>
    <property type="match status" value="5"/>
</dbReference>
<accession>A0A370PV50</accession>
<dbReference type="Proteomes" id="UP000254937">
    <property type="component" value="Unassembled WGS sequence"/>
</dbReference>
<dbReference type="Gene3D" id="1.25.40.20">
    <property type="entry name" value="Ankyrin repeat-containing domain"/>
    <property type="match status" value="1"/>
</dbReference>
<dbReference type="InterPro" id="IPR027417">
    <property type="entry name" value="P-loop_NTPase"/>
</dbReference>
<feature type="compositionally biased region" description="Polar residues" evidence="2">
    <location>
        <begin position="1898"/>
        <end position="1912"/>
    </location>
</feature>
<dbReference type="Pfam" id="PF12796">
    <property type="entry name" value="Ank_2"/>
    <property type="match status" value="2"/>
</dbReference>
<dbReference type="SUPFAM" id="SSF48403">
    <property type="entry name" value="Ankyrin repeat"/>
    <property type="match status" value="1"/>
</dbReference>
<organism evidence="4 5">
    <name type="scientific">Aspergillus phoenicis ATCC 13157</name>
    <dbReference type="NCBI Taxonomy" id="1353007"/>
    <lineage>
        <taxon>Eukaryota</taxon>
        <taxon>Fungi</taxon>
        <taxon>Dikarya</taxon>
        <taxon>Ascomycota</taxon>
        <taxon>Pezizomycotina</taxon>
        <taxon>Eurotiomycetes</taxon>
        <taxon>Eurotiomycetidae</taxon>
        <taxon>Eurotiales</taxon>
        <taxon>Aspergillaceae</taxon>
        <taxon>Aspergillus</taxon>
    </lineage>
</organism>
<evidence type="ECO:0000259" key="3">
    <source>
        <dbReference type="PROSITE" id="PS50837"/>
    </source>
</evidence>
<dbReference type="Pfam" id="PF24883">
    <property type="entry name" value="NPHP3_N"/>
    <property type="match status" value="1"/>
</dbReference>
<keyword evidence="1" id="KW-0677">Repeat</keyword>
<evidence type="ECO:0000313" key="4">
    <source>
        <dbReference type="EMBL" id="RDK46072.1"/>
    </source>
</evidence>
<dbReference type="InterPro" id="IPR056884">
    <property type="entry name" value="NPHP3-like_N"/>
</dbReference>
<dbReference type="Gene3D" id="3.40.50.300">
    <property type="entry name" value="P-loop containing nucleotide triphosphate hydrolases"/>
    <property type="match status" value="1"/>
</dbReference>
<feature type="region of interest" description="Disordered" evidence="2">
    <location>
        <begin position="508"/>
        <end position="582"/>
    </location>
</feature>
<gene>
    <name evidence="4" type="ORF">M752DRAFT_317232</name>
</gene>
<keyword evidence="5" id="KW-1185">Reference proteome</keyword>
<dbReference type="PANTHER" id="PTHR10039:SF17">
    <property type="entry name" value="FUNGAL STAND N-TERMINAL GOODBYE DOMAIN-CONTAINING PROTEIN-RELATED"/>
    <property type="match status" value="1"/>
</dbReference>
<dbReference type="Pfam" id="PF24809">
    <property type="entry name" value="DUF7708"/>
    <property type="match status" value="1"/>
</dbReference>
<dbReference type="PANTHER" id="PTHR10039">
    <property type="entry name" value="AMELOGENIN"/>
    <property type="match status" value="1"/>
</dbReference>
<reference evidence="4 5" key="1">
    <citation type="submission" date="2018-07" db="EMBL/GenBank/DDBJ databases">
        <title>Section-level genome sequencing of Aspergillus section Nigri to investigate inter- and intra-species variation.</title>
        <authorList>
            <consortium name="DOE Joint Genome Institute"/>
            <person name="Vesth T.C."/>
            <person name="Nybo J.L."/>
            <person name="Theobald S."/>
            <person name="Frisvad J.C."/>
            <person name="Larsen T.O."/>
            <person name="Nielsen K.F."/>
            <person name="Hoof J.B."/>
            <person name="Brandl J."/>
            <person name="Salamov A."/>
            <person name="Riley R."/>
            <person name="Gladden J.M."/>
            <person name="Phatale P."/>
            <person name="Nielsen M.T."/>
            <person name="Lyhne E.K."/>
            <person name="Kogle M.E."/>
            <person name="Strasser K."/>
            <person name="McDonnell E."/>
            <person name="Barry K."/>
            <person name="Clum A."/>
            <person name="Chen C."/>
            <person name="Nolan M."/>
            <person name="Sandor L."/>
            <person name="Kuo A."/>
            <person name="Lipzen A."/>
            <person name="Hainaut M."/>
            <person name="Drula E."/>
            <person name="Tsang A."/>
            <person name="Magnuson J.K."/>
            <person name="Henrissat B."/>
            <person name="Wiebenga A."/>
            <person name="Simmons B.A."/>
            <person name="Makela M.R."/>
            <person name="De vries R.P."/>
            <person name="Grigoriev I.V."/>
            <person name="Mortensen U.H."/>
            <person name="Baker S.E."/>
            <person name="Andersen M.R."/>
        </authorList>
    </citation>
    <scope>NUCLEOTIDE SEQUENCE [LARGE SCALE GENOMIC DNA]</scope>
    <source>
        <strain evidence="4 5">ATCC 13157</strain>
    </source>
</reference>
<feature type="compositionally biased region" description="Low complexity" evidence="2">
    <location>
        <begin position="540"/>
        <end position="551"/>
    </location>
</feature>
<dbReference type="InterPro" id="IPR002110">
    <property type="entry name" value="Ankyrin_rpt"/>
</dbReference>
<dbReference type="InterPro" id="IPR036770">
    <property type="entry name" value="Ankyrin_rpt-contain_sf"/>
</dbReference>
<dbReference type="PROSITE" id="PS50837">
    <property type="entry name" value="NACHT"/>
    <property type="match status" value="1"/>
</dbReference>
<evidence type="ECO:0000256" key="1">
    <source>
        <dbReference type="ARBA" id="ARBA00022737"/>
    </source>
</evidence>
<dbReference type="SUPFAM" id="SSF52540">
    <property type="entry name" value="P-loop containing nucleoside triphosphate hydrolases"/>
    <property type="match status" value="1"/>
</dbReference>
<name>A0A370PV50_ASPPH</name>
<evidence type="ECO:0000313" key="5">
    <source>
        <dbReference type="Proteomes" id="UP000254937"/>
    </source>
</evidence>
<protein>
    <recommendedName>
        <fullName evidence="3">NACHT domain-containing protein</fullName>
    </recommendedName>
</protein>
<feature type="domain" description="NACHT" evidence="3">
    <location>
        <begin position="909"/>
        <end position="1061"/>
    </location>
</feature>
<dbReference type="EMBL" id="KZ851846">
    <property type="protein sequence ID" value="RDK46072.1"/>
    <property type="molecule type" value="Genomic_DNA"/>
</dbReference>
<feature type="region of interest" description="Disordered" evidence="2">
    <location>
        <begin position="1898"/>
        <end position="1924"/>
    </location>
</feature>
<sequence length="1924" mass="217911">MKPLPSEIISIIVHFLREMINTDEGHSNWDPNPGPVWGLIRVWEPSNLAQYSVISRQWQRSMEPFIWKRICLLGPTQVFHLFRYTTGDDYRCARVGYIRHIFWQPCIVLPDKTDPIFHTNSNHPIFEWYDNQYHNELRHLFLVLHIWGKRNPGLELVLYHRSPEYKAFRPSIPQDSSLRETMFSHSKTLPACLTEKHLEDFPSPSCVRSIDLLGTWADAVLLSSFRLIFNYLPNVRHASVHDLIYIPDSLGEIRLLLRQEMIDFIHHVPQSVESLDLSVEGGREWSRRLHEDEVYHRRLTYLDHNGLDLLSIGLNTLSMRLRALTLSHMQISKALFWPSAESSTNASYWPNLEQLQVLNMPPYDIDGSPLLGLDPPLTREDLLLAIDGFSNRREYIKSANMSVLYQAIGQAARQMPRLDSVCLSLLNFRTGEESRESLNFSRDKNARTARLRISTQWEYRLGEEVISAWGLEGDVAEEFRRTMDVTLPCYFVIITAKSNVTRSLQASLQAKRAPQSQTDSISQMVKPQNDTPHPPKKPSPVKVKAKPGTTTKAKKPPTTKPTKPKPVQGKSNGTAAAKPKPAVVEPVRNLWEEAWTSVDVGDANRKRLTQKWQNRNIKIGKLPKEYVEGVMELTKSKLRLHQERWPSKSKGNAYDRASSILKSIMTVQALGDVVVKFDPTGYASIAWAVVSFGLTLIQNNQERMQRIWEASEYLAVLLARYSRIEAHYHRVQVANATELGDAIVNVYICVLQYAAKVKQSVTSKRLDRIIQSFKSLTQEPLKDLQNAIQGSDEMVEKWFRQLMAEQQQSMFETQEEEMKQVKKIQTILGDVSKSTSLIMKGIVKIDKTLSAEIQTQLLEWLFPSDLAAASDGKHRKLRSAIVSNDATEVAGRWLLERREYTSWVDNPQSLLWLHGESGCGKSSLCSTIINQLETLFKKDKNRVLLRWYFRFDETDTTCIDLLLRFVLRQLGSSLGGFPEEISSALVEDRKFARYPDTKTLIEYLHSILSVLELQKDVFIVLDGLDEVPKESQDRERHKLLELIKRLAQSGLSNLHILLVSKNEEDIRECLRGHLKDTLVETDVAEGLEIDIRNYIDTTMQHGDGISDLPVSLKTRIRTRLTEGAKKNFLWATSLVQEIRECRKDPKKIEAKLNEVPISMVAIYEKHLSSVNAIDGKFLRSMFIWLLRQLRPLTQEEIASAVGLHDADAVYEICTGRWVTQSTQTLTINRKSKKCDRVLRFAHLSAKEYLETQVRLGQHSLISQFLCSEEQAHFEITQRCLDVLLQSMKAGDTASENRFELTLRSYAAEYWFQHYQLFEKADGMANERALLQGRIRGLFRSEQFDNWLDWLEPGDQSMTGKDGVQAESRRQRRGSRIHYALKLNLGPVVEELIQTDPKDLNTRNADGETILQVAVFRGYKQIVADLLKHVNVNAEKGPHGTALYVASAQGHHSITEMLLNSKAKVTGTEDGTLGNPLHVAAYYGNNSIVSLLLAGGPKAGNYSGGIAVDHIAGFFGTALVAASAAGQESTVQMLLEHGASPNKVVGRLGTALQAAWNARPVSKGIIAALKAGGAKDKHQIQKAWTTAYRRMEKTDSSTVAAYRKLFLPQKSITKELSQRQKLLATALDKWRRLPCLWNLENCQANLAADYQFSVPFVEQLEDIKRYISGIRMDKHELESEDFLYKALFWAGLNYIIENIGTLILGCMRNLLEESQSPQKSSVNESPQIPQAFLIGLPKNATKGLSPSDLSDLVAMDLDVQRGSYDDEKLPESKSGSQRVGLRPEYLATADLLSLVKDLIQLGSKCTQYLSTIRVPRISDIDSACWKDLTLIEMSSRETSHKNDIISDVAKQLQSTVYTNAQSSLSGQLDSMHTRLVNDVQMSLSALIRDEIRNAVAQSLPTRVQESTGRSQSGRVPHIISAEPRS</sequence>
<feature type="compositionally biased region" description="Polar residues" evidence="2">
    <location>
        <begin position="508"/>
        <end position="531"/>
    </location>
</feature>
<proteinExistence type="predicted"/>